<dbReference type="Pfam" id="PF10756">
    <property type="entry name" value="bPH_6"/>
    <property type="match status" value="1"/>
</dbReference>
<dbReference type="RefSeq" id="WP_281900977.1">
    <property type="nucleotide sequence ID" value="NZ_BSDI01000033.1"/>
</dbReference>
<gene>
    <name evidence="2" type="ORF">Pa4123_58400</name>
</gene>
<evidence type="ECO:0000313" key="3">
    <source>
        <dbReference type="Proteomes" id="UP001144280"/>
    </source>
</evidence>
<proteinExistence type="predicted"/>
<dbReference type="EMBL" id="BSDI01000033">
    <property type="protein sequence ID" value="GLI00564.1"/>
    <property type="molecule type" value="Genomic_DNA"/>
</dbReference>
<feature type="domain" description="Low molecular weight protein antigen 6 PH" evidence="1">
    <location>
        <begin position="3"/>
        <end position="71"/>
    </location>
</feature>
<sequence>MLGVFVSDTGIRSRSFFSTETVPWSSVADIRNGAGGNEGFNPGRDAIHIHLTDGTEIVTPVRRGNRLPPRLFRIEVGRVVMWPKPYDDALILLRRQLAEARRAAAA</sequence>
<dbReference type="Proteomes" id="UP001144280">
    <property type="component" value="Unassembled WGS sequence"/>
</dbReference>
<protein>
    <recommendedName>
        <fullName evidence="1">Low molecular weight protein antigen 6 PH domain-containing protein</fullName>
    </recommendedName>
</protein>
<name>A0ABQ5R182_9ACTN</name>
<reference evidence="2" key="1">
    <citation type="submission" date="2022-12" db="EMBL/GenBank/DDBJ databases">
        <title>New Phytohabitans aurantiacus sp. RD004123 nov., an actinomycete isolated from soil.</title>
        <authorList>
            <person name="Triningsih D.W."/>
            <person name="Harunari E."/>
            <person name="Igarashi Y."/>
        </authorList>
    </citation>
    <scope>NUCLEOTIDE SEQUENCE</scope>
    <source>
        <strain evidence="2">RD004123</strain>
    </source>
</reference>
<comment type="caution">
    <text evidence="2">The sequence shown here is derived from an EMBL/GenBank/DDBJ whole genome shotgun (WGS) entry which is preliminary data.</text>
</comment>
<organism evidence="2 3">
    <name type="scientific">Phytohabitans aurantiacus</name>
    <dbReference type="NCBI Taxonomy" id="3016789"/>
    <lineage>
        <taxon>Bacteria</taxon>
        <taxon>Bacillati</taxon>
        <taxon>Actinomycetota</taxon>
        <taxon>Actinomycetes</taxon>
        <taxon>Micromonosporales</taxon>
        <taxon>Micromonosporaceae</taxon>
    </lineage>
</organism>
<evidence type="ECO:0000313" key="2">
    <source>
        <dbReference type="EMBL" id="GLI00564.1"/>
    </source>
</evidence>
<dbReference type="InterPro" id="IPR019692">
    <property type="entry name" value="CFP-6_PH"/>
</dbReference>
<accession>A0ABQ5R182</accession>
<evidence type="ECO:0000259" key="1">
    <source>
        <dbReference type="Pfam" id="PF10756"/>
    </source>
</evidence>
<keyword evidence="3" id="KW-1185">Reference proteome</keyword>